<dbReference type="KEGG" id="trg:TRUGW13939_03454"/>
<dbReference type="Proteomes" id="UP000509510">
    <property type="component" value="Chromosome II"/>
</dbReference>
<feature type="domain" description="DUF7598" evidence="3">
    <location>
        <begin position="15"/>
        <end position="149"/>
    </location>
</feature>
<dbReference type="RefSeq" id="XP_035342531.1">
    <property type="nucleotide sequence ID" value="XM_035486638.1"/>
</dbReference>
<name>A0A7H8QTM0_TALRU</name>
<evidence type="ECO:0000313" key="5">
    <source>
        <dbReference type="Proteomes" id="UP000509510"/>
    </source>
</evidence>
<dbReference type="EMBL" id="CP055899">
    <property type="protein sequence ID" value="QKX56353.1"/>
    <property type="molecule type" value="Genomic_DNA"/>
</dbReference>
<protein>
    <recommendedName>
        <fullName evidence="3">DUF7598 domain-containing protein</fullName>
    </recommendedName>
</protein>
<gene>
    <name evidence="4" type="ORF">TRUGW13939_03454</name>
</gene>
<keyword evidence="2" id="KW-0472">Membrane</keyword>
<dbReference type="GeneID" id="55990959"/>
<reference evidence="5" key="1">
    <citation type="submission" date="2020-06" db="EMBL/GenBank/DDBJ databases">
        <title>A chromosome-scale genome assembly of Talaromyces rugulosus W13939.</title>
        <authorList>
            <person name="Wang B."/>
            <person name="Guo L."/>
            <person name="Ye K."/>
            <person name="Wang L."/>
        </authorList>
    </citation>
    <scope>NUCLEOTIDE SEQUENCE [LARGE SCALE GENOMIC DNA]</scope>
    <source>
        <strain evidence="5">W13939</strain>
    </source>
</reference>
<evidence type="ECO:0000256" key="2">
    <source>
        <dbReference type="SAM" id="Phobius"/>
    </source>
</evidence>
<dbReference type="OrthoDB" id="5327148at2759"/>
<proteinExistence type="predicted"/>
<organism evidence="4 5">
    <name type="scientific">Talaromyces rugulosus</name>
    <name type="common">Penicillium rugulosum</name>
    <dbReference type="NCBI Taxonomy" id="121627"/>
    <lineage>
        <taxon>Eukaryota</taxon>
        <taxon>Fungi</taxon>
        <taxon>Dikarya</taxon>
        <taxon>Ascomycota</taxon>
        <taxon>Pezizomycotina</taxon>
        <taxon>Eurotiomycetes</taxon>
        <taxon>Eurotiomycetidae</taxon>
        <taxon>Eurotiales</taxon>
        <taxon>Trichocomaceae</taxon>
        <taxon>Talaromyces</taxon>
        <taxon>Talaromyces sect. Islandici</taxon>
    </lineage>
</organism>
<dbReference type="AlphaFoldDB" id="A0A7H8QTM0"/>
<sequence>MAVTALFKGSLAGPGYVILNVLRGINIIAFLDLIAASIVMLIKITLNNNFFFFEAVTHVITASLSIFLIISELPILGNFFNRYCPQLGQTAGFGPLAFVMIVLGVAVLGNLNNDDFSEKHLGLSMWRIVASAGILSMTMGIVNFIAGFIFADSANSVTARQVRAYGAVADKVVDRKGSQKSFQLSLNRDETLPTYRASNNNNNNNTGRSMSMRQADRIPLKISSPVKDRTDTSSSKYSSSEVDLTMPNAAHHPAYSNFV</sequence>
<keyword evidence="2" id="KW-1133">Transmembrane helix</keyword>
<feature type="transmembrane region" description="Helical" evidence="2">
    <location>
        <begin position="128"/>
        <end position="151"/>
    </location>
</feature>
<evidence type="ECO:0000259" key="3">
    <source>
        <dbReference type="Pfam" id="PF24535"/>
    </source>
</evidence>
<feature type="transmembrane region" description="Helical" evidence="2">
    <location>
        <begin position="50"/>
        <end position="70"/>
    </location>
</feature>
<dbReference type="Pfam" id="PF24535">
    <property type="entry name" value="DUF7598"/>
    <property type="match status" value="1"/>
</dbReference>
<feature type="region of interest" description="Disordered" evidence="1">
    <location>
        <begin position="193"/>
        <end position="245"/>
    </location>
</feature>
<evidence type="ECO:0000256" key="1">
    <source>
        <dbReference type="SAM" id="MobiDB-lite"/>
    </source>
</evidence>
<evidence type="ECO:0000313" key="4">
    <source>
        <dbReference type="EMBL" id="QKX56353.1"/>
    </source>
</evidence>
<keyword evidence="2" id="KW-0812">Transmembrane</keyword>
<keyword evidence="5" id="KW-1185">Reference proteome</keyword>
<feature type="transmembrane region" description="Helical" evidence="2">
    <location>
        <begin position="91"/>
        <end position="108"/>
    </location>
</feature>
<dbReference type="InterPro" id="IPR056019">
    <property type="entry name" value="DUF7598"/>
</dbReference>
<accession>A0A7H8QTM0</accession>
<feature type="transmembrane region" description="Helical" evidence="2">
    <location>
        <begin position="21"/>
        <end position="44"/>
    </location>
</feature>